<name>A0ABV5K343_9FLAO</name>
<sequence>MKRRKFIQQIVTGAAVAIIPLTLLSYTQTIDGEKKMKNLHLEL</sequence>
<gene>
    <name evidence="2" type="ORF">ACFFT3_09970</name>
</gene>
<organism evidence="2 3">
    <name type="scientific">Lutibacter litoralis</name>
    <dbReference type="NCBI Taxonomy" id="321268"/>
    <lineage>
        <taxon>Bacteria</taxon>
        <taxon>Pseudomonadati</taxon>
        <taxon>Bacteroidota</taxon>
        <taxon>Flavobacteriia</taxon>
        <taxon>Flavobacteriales</taxon>
        <taxon>Flavobacteriaceae</taxon>
        <taxon>Lutibacter</taxon>
    </lineage>
</organism>
<keyword evidence="1" id="KW-0472">Membrane</keyword>
<keyword evidence="1" id="KW-1133">Transmembrane helix</keyword>
<dbReference type="Proteomes" id="UP001589665">
    <property type="component" value="Unassembled WGS sequence"/>
</dbReference>
<evidence type="ECO:0008006" key="4">
    <source>
        <dbReference type="Google" id="ProtNLM"/>
    </source>
</evidence>
<proteinExistence type="predicted"/>
<protein>
    <recommendedName>
        <fullName evidence="4">Tat (Twin-arginine translocation) pathway signal sequence</fullName>
    </recommendedName>
</protein>
<dbReference type="EMBL" id="JBHMDX010000008">
    <property type="protein sequence ID" value="MFB9272213.1"/>
    <property type="molecule type" value="Genomic_DNA"/>
</dbReference>
<comment type="caution">
    <text evidence="2">The sequence shown here is derived from an EMBL/GenBank/DDBJ whole genome shotgun (WGS) entry which is preliminary data.</text>
</comment>
<feature type="transmembrane region" description="Helical" evidence="1">
    <location>
        <begin position="6"/>
        <end position="27"/>
    </location>
</feature>
<evidence type="ECO:0000313" key="3">
    <source>
        <dbReference type="Proteomes" id="UP001589665"/>
    </source>
</evidence>
<accession>A0ABV5K343</accession>
<keyword evidence="3" id="KW-1185">Reference proteome</keyword>
<reference evidence="2 3" key="1">
    <citation type="submission" date="2024-09" db="EMBL/GenBank/DDBJ databases">
        <authorList>
            <person name="Sun Q."/>
            <person name="Mori K."/>
        </authorList>
    </citation>
    <scope>NUCLEOTIDE SEQUENCE [LARGE SCALE GENOMIC DNA]</scope>
    <source>
        <strain evidence="2 3">JCM 13034</strain>
    </source>
</reference>
<evidence type="ECO:0000313" key="2">
    <source>
        <dbReference type="EMBL" id="MFB9272213.1"/>
    </source>
</evidence>
<keyword evidence="1" id="KW-0812">Transmembrane</keyword>
<dbReference type="RefSeq" id="WP_262711430.1">
    <property type="nucleotide sequence ID" value="NZ_BMNS01000002.1"/>
</dbReference>
<evidence type="ECO:0000256" key="1">
    <source>
        <dbReference type="SAM" id="Phobius"/>
    </source>
</evidence>